<dbReference type="Proteomes" id="UP000730481">
    <property type="component" value="Unassembled WGS sequence"/>
</dbReference>
<dbReference type="PANTHER" id="PTHR36587">
    <property type="entry name" value="EXPRESSION SITE-ASSOCIATED GENE 3 (ESAG3)-LIKE PROTEIN"/>
    <property type="match status" value="1"/>
</dbReference>
<evidence type="ECO:0000313" key="2">
    <source>
        <dbReference type="Proteomes" id="UP000730481"/>
    </source>
</evidence>
<dbReference type="AlphaFoldDB" id="A0A9P5E1L2"/>
<dbReference type="CDD" id="cd22997">
    <property type="entry name" value="GT_LH"/>
    <property type="match status" value="1"/>
</dbReference>
<reference evidence="1" key="2">
    <citation type="submission" date="2020-02" db="EMBL/GenBank/DDBJ databases">
        <title>Identification and distribution of gene clusters putatively required for synthesis of sphingolipid metabolism inhibitors in phylogenetically diverse species of the filamentous fungus Fusarium.</title>
        <authorList>
            <person name="Kim H.-S."/>
            <person name="Busman M."/>
            <person name="Brown D.W."/>
            <person name="Divon H."/>
            <person name="Uhlig S."/>
            <person name="Proctor R.H."/>
        </authorList>
    </citation>
    <scope>NUCLEOTIDE SEQUENCE</scope>
    <source>
        <strain evidence="1">NRRL 25174</strain>
    </source>
</reference>
<dbReference type="OrthoDB" id="422736at2759"/>
<keyword evidence="2" id="KW-1185">Reference proteome</keyword>
<name>A0A9P5E1L2_9HYPO</name>
<comment type="caution">
    <text evidence="1">The sequence shown here is derived from an EMBL/GenBank/DDBJ whole genome shotgun (WGS) entry which is preliminary data.</text>
</comment>
<evidence type="ECO:0000313" key="1">
    <source>
        <dbReference type="EMBL" id="KAF4345161.1"/>
    </source>
</evidence>
<protein>
    <submittedName>
        <fullName evidence="1">Uncharacterized protein</fullName>
    </submittedName>
</protein>
<proteinExistence type="predicted"/>
<gene>
    <name evidence="1" type="ORF">FBEOM_867</name>
</gene>
<sequence>MGVTFEIPRTQQLPELPSLAKLQQSLGKLQRVHITAIAFVISALSLVFLCPWDSPAWGSPRPAPQDVDRRFALVVPATGPSPDLCKTLITGIALGYPSPIILNWGIDHRPISHWNGGHNLPKIVGIVKYLDAVMHPDAHPSEALSDDDIVLIVDGYDIWFQLPVQVMLERYHRINKEANERLRKQWNRSGPMPMQQTILVATGKKCYSKLADKGINIQCDKWPLSPLREDLFGEETEKDGTHWQTNRPRWINGGVYIGPAGDMRRMFRRALFTMESGIGEGIKMHSEQALTGEVVVEQEIYRKFQRENGKPKRGVGELLEKKLEYHIGLDYGQEISVQTQWTQDDENRDHGAFVTLGDQALIDKYSAELGLSPTRLRGLPEDLKTAPNPLEYLKPGSNWTNMPVYVDFFLETVPVILHHNGMGGLKRRRSTWWDRPWYYHHLRALLRAQITKKGEPEDPLATVHVDEGRIRYWGASAEHESRYPRQMTDNWVADKRLEKMKFGDICRHTKKAPSGPNQQWWEEVFRDSEGPWGQ</sequence>
<reference evidence="1" key="1">
    <citation type="journal article" date="2017" name="Mycologia">
        <title>Fusarium algeriense, sp. nov., a novel toxigenic crown rot pathogen of durum wheat from Algeria is nested in the Fusarium burgessii species complex.</title>
        <authorList>
            <person name="Laraba I."/>
            <person name="Keddad A."/>
            <person name="Boureghda H."/>
            <person name="Abdallah N."/>
            <person name="Vaughan M.M."/>
            <person name="Proctor R.H."/>
            <person name="Busman M."/>
            <person name="O'Donnell K."/>
        </authorList>
    </citation>
    <scope>NUCLEOTIDE SEQUENCE</scope>
    <source>
        <strain evidence="1">NRRL 25174</strain>
    </source>
</reference>
<accession>A0A9P5E1L2</accession>
<organism evidence="1 2">
    <name type="scientific">Fusarium beomiforme</name>
    <dbReference type="NCBI Taxonomy" id="44412"/>
    <lineage>
        <taxon>Eukaryota</taxon>
        <taxon>Fungi</taxon>
        <taxon>Dikarya</taxon>
        <taxon>Ascomycota</taxon>
        <taxon>Pezizomycotina</taxon>
        <taxon>Sordariomycetes</taxon>
        <taxon>Hypocreomycetidae</taxon>
        <taxon>Hypocreales</taxon>
        <taxon>Nectriaceae</taxon>
        <taxon>Fusarium</taxon>
        <taxon>Fusarium burgessii species complex</taxon>
    </lineage>
</organism>
<dbReference type="EMBL" id="PVQB02000033">
    <property type="protein sequence ID" value="KAF4345161.1"/>
    <property type="molecule type" value="Genomic_DNA"/>
</dbReference>
<dbReference type="PANTHER" id="PTHR36587:SF2">
    <property type="entry name" value="EXPRESSION SITE-ASSOCIATED GENE 3 (ESAG3)-LIKE PROTEIN"/>
    <property type="match status" value="1"/>
</dbReference>